<organism evidence="2 3">
    <name type="scientific">Puccinia graminis f. sp. tritici</name>
    <dbReference type="NCBI Taxonomy" id="56615"/>
    <lineage>
        <taxon>Eukaryota</taxon>
        <taxon>Fungi</taxon>
        <taxon>Dikarya</taxon>
        <taxon>Basidiomycota</taxon>
        <taxon>Pucciniomycotina</taxon>
        <taxon>Pucciniomycetes</taxon>
        <taxon>Pucciniales</taxon>
        <taxon>Pucciniaceae</taxon>
        <taxon>Puccinia</taxon>
    </lineage>
</organism>
<proteinExistence type="predicted"/>
<evidence type="ECO:0000313" key="2">
    <source>
        <dbReference type="EMBL" id="KAA1133267.1"/>
    </source>
</evidence>
<dbReference type="AlphaFoldDB" id="A0A5B0S656"/>
<gene>
    <name evidence="2" type="ORF">PGTUg99_016906</name>
</gene>
<dbReference type="PANTHER" id="PTHR47501:SF5">
    <property type="entry name" value="HAT C-TERMINAL DIMERISATION DOMAIN-CONTAINING PROTEIN"/>
    <property type="match status" value="1"/>
</dbReference>
<accession>A0A5B0S656</accession>
<evidence type="ECO:0000256" key="1">
    <source>
        <dbReference type="SAM" id="MobiDB-lite"/>
    </source>
</evidence>
<dbReference type="PANTHER" id="PTHR47501">
    <property type="entry name" value="TRANSPOSASE-RELATED"/>
    <property type="match status" value="1"/>
</dbReference>
<evidence type="ECO:0000313" key="3">
    <source>
        <dbReference type="Proteomes" id="UP000325313"/>
    </source>
</evidence>
<name>A0A5B0S656_PUCGR</name>
<feature type="region of interest" description="Disordered" evidence="1">
    <location>
        <begin position="78"/>
        <end position="103"/>
    </location>
</feature>
<sequence>MTQELSRLIKENDGTSWDHSVNHQRCFCHVVAIILGAGLTAIKLSTSEGPTTKKPKTFTCFDSIDENGEMINDGIDYSDTEEEIDPDNVSGSDSGTNDVEKSCVDSNTTKGGYATSGIGFTLKKIDYVCRRIASSPAKQAEFKVWAGKLGFEGPGIIGGYGIQWNIAYESWNRAYKARKAS</sequence>
<dbReference type="Proteomes" id="UP000325313">
    <property type="component" value="Unassembled WGS sequence"/>
</dbReference>
<comment type="caution">
    <text evidence="2">The sequence shown here is derived from an EMBL/GenBank/DDBJ whole genome shotgun (WGS) entry which is preliminary data.</text>
</comment>
<dbReference type="EMBL" id="VDEP01000072">
    <property type="protein sequence ID" value="KAA1133267.1"/>
    <property type="molecule type" value="Genomic_DNA"/>
</dbReference>
<protein>
    <submittedName>
        <fullName evidence="2">Uncharacterized protein</fullName>
    </submittedName>
</protein>
<reference evidence="2 3" key="1">
    <citation type="submission" date="2019-05" db="EMBL/GenBank/DDBJ databases">
        <title>Emergence of the Ug99 lineage of the wheat stem rust pathogen through somatic hybridization.</title>
        <authorList>
            <person name="Li F."/>
            <person name="Upadhyaya N.M."/>
            <person name="Sperschneider J."/>
            <person name="Matny O."/>
            <person name="Nguyen-Phuc H."/>
            <person name="Mago R."/>
            <person name="Raley C."/>
            <person name="Miller M.E."/>
            <person name="Silverstein K.A.T."/>
            <person name="Henningsen E."/>
            <person name="Hirsch C.D."/>
            <person name="Visser B."/>
            <person name="Pretorius Z.A."/>
            <person name="Steffenson B.J."/>
            <person name="Schwessinger B."/>
            <person name="Dodds P.N."/>
            <person name="Figueroa M."/>
        </authorList>
    </citation>
    <scope>NUCLEOTIDE SEQUENCE [LARGE SCALE GENOMIC DNA]</scope>
    <source>
        <strain evidence="2 3">Ug99</strain>
    </source>
</reference>